<dbReference type="RefSeq" id="WP_205262543.1">
    <property type="nucleotide sequence ID" value="NZ_JAERWK010000030.1"/>
</dbReference>
<dbReference type="EC" id="1.14.-.-" evidence="8"/>
<dbReference type="PANTHER" id="PTHR30011:SF16">
    <property type="entry name" value="C2H2 FINGER DOMAIN TRANSCRIPTION FACTOR (EUROFUNG)-RELATED"/>
    <property type="match status" value="1"/>
</dbReference>
<evidence type="ECO:0000256" key="4">
    <source>
        <dbReference type="ARBA" id="ARBA00023033"/>
    </source>
</evidence>
<dbReference type="AlphaFoldDB" id="A0A938YGP5"/>
<dbReference type="InterPro" id="IPR036661">
    <property type="entry name" value="Luciferase-like_sf"/>
</dbReference>
<evidence type="ECO:0000259" key="7">
    <source>
        <dbReference type="Pfam" id="PF00296"/>
    </source>
</evidence>
<dbReference type="PANTHER" id="PTHR30011">
    <property type="entry name" value="ALKANESULFONATE MONOOXYGENASE-RELATED"/>
    <property type="match status" value="1"/>
</dbReference>
<organism evidence="8 9">
    <name type="scientific">Nakamurella leprariae</name>
    <dbReference type="NCBI Taxonomy" id="2803911"/>
    <lineage>
        <taxon>Bacteria</taxon>
        <taxon>Bacillati</taxon>
        <taxon>Actinomycetota</taxon>
        <taxon>Actinomycetes</taxon>
        <taxon>Nakamurellales</taxon>
        <taxon>Nakamurellaceae</taxon>
        <taxon>Nakamurella</taxon>
    </lineage>
</organism>
<dbReference type="GO" id="GO:0016705">
    <property type="term" value="F:oxidoreductase activity, acting on paired donors, with incorporation or reduction of molecular oxygen"/>
    <property type="evidence" value="ECO:0007669"/>
    <property type="project" value="InterPro"/>
</dbReference>
<evidence type="ECO:0000256" key="2">
    <source>
        <dbReference type="ARBA" id="ARBA00022643"/>
    </source>
</evidence>
<evidence type="ECO:0000256" key="3">
    <source>
        <dbReference type="ARBA" id="ARBA00023002"/>
    </source>
</evidence>
<comment type="similarity">
    <text evidence="5">Belongs to the NtaA/SnaA/DszA monooxygenase family.</text>
</comment>
<evidence type="ECO:0000313" key="8">
    <source>
        <dbReference type="EMBL" id="MBM9469579.1"/>
    </source>
</evidence>
<dbReference type="GO" id="GO:0004497">
    <property type="term" value="F:monooxygenase activity"/>
    <property type="evidence" value="ECO:0007669"/>
    <property type="project" value="UniProtKB-KW"/>
</dbReference>
<sequence>MSKRMVMGVFEAGTQQIGGTTSWSHPRSQNGDYRDIEYWIEMARMLDDAGFDFLFFAGGSFGYASLKGELSDVLVRAGMMFGLDGGYLIPALAAATQRLGFVVTTTTGSDHPVHTVRKYSTLDHITKGRIGWNIVTGASQNTMAQMLGHTEMVPHDQRYEAAAEYVELALKFWEAGNEDDVIVLDRERNVFADPEKIHRVDHDGTYYRSHGYHTQPPSPQRSPVLFQAGTSAVGRAFAARHAEAVFVQGTTLEQTAANVADIRRRTAEQGRDPQDIKLIVGVTVITAPTSAEAHRLRAEFEALQTDELAAHYYSGNTGLNLLEYDLDRPLKDQLPDDGMAGQMGVSNIERFYTRPDGSTPTVREILDDLKGKGTRGFPITGDPVEVADQLERLVDLTGLDGFMLEAVFNQASMRDFIELVVPELRRRGRLGPAPEGTTLRERLIGRGRHLSPDHYASRLREEQRQLV</sequence>
<dbReference type="Proteomes" id="UP000663792">
    <property type="component" value="Unassembled WGS sequence"/>
</dbReference>
<dbReference type="InterPro" id="IPR011251">
    <property type="entry name" value="Luciferase-like_dom"/>
</dbReference>
<keyword evidence="3 8" id="KW-0560">Oxidoreductase</keyword>
<keyword evidence="1 6" id="KW-0285">Flavoprotein</keyword>
<evidence type="ECO:0000256" key="6">
    <source>
        <dbReference type="PIRSR" id="PIRSR000337-1"/>
    </source>
</evidence>
<evidence type="ECO:0000313" key="9">
    <source>
        <dbReference type="Proteomes" id="UP000663792"/>
    </source>
</evidence>
<feature type="domain" description="Luciferase-like" evidence="7">
    <location>
        <begin position="25"/>
        <end position="396"/>
    </location>
</feature>
<dbReference type="InterPro" id="IPR016215">
    <property type="entry name" value="NTA_MOA"/>
</dbReference>
<feature type="binding site" evidence="6">
    <location>
        <position position="104"/>
    </location>
    <ligand>
        <name>FMN</name>
        <dbReference type="ChEBI" id="CHEBI:58210"/>
    </ligand>
</feature>
<proteinExistence type="inferred from homology"/>
<feature type="binding site" evidence="6">
    <location>
        <position position="231"/>
    </location>
    <ligand>
        <name>FMN</name>
        <dbReference type="ChEBI" id="CHEBI:58210"/>
    </ligand>
</feature>
<evidence type="ECO:0000256" key="5">
    <source>
        <dbReference type="ARBA" id="ARBA00033748"/>
    </source>
</evidence>
<dbReference type="InterPro" id="IPR051260">
    <property type="entry name" value="Diverse_substr_monoxygenases"/>
</dbReference>
<gene>
    <name evidence="8" type="ORF">JL106_20030</name>
</gene>
<dbReference type="Gene3D" id="3.20.20.30">
    <property type="entry name" value="Luciferase-like domain"/>
    <property type="match status" value="1"/>
</dbReference>
<accession>A0A938YGP5</accession>
<reference evidence="8" key="1">
    <citation type="submission" date="2021-01" db="EMBL/GenBank/DDBJ databases">
        <title>YIM 132084 draft genome.</title>
        <authorList>
            <person name="An D."/>
        </authorList>
    </citation>
    <scope>NUCLEOTIDE SEQUENCE</scope>
    <source>
        <strain evidence="8">YIM 132084</strain>
    </source>
</reference>
<feature type="binding site" evidence="6">
    <location>
        <position position="159"/>
    </location>
    <ligand>
        <name>FMN</name>
        <dbReference type="ChEBI" id="CHEBI:58210"/>
    </ligand>
</feature>
<dbReference type="PIRSF" id="PIRSF000337">
    <property type="entry name" value="NTA_MOA"/>
    <property type="match status" value="1"/>
</dbReference>
<evidence type="ECO:0000256" key="1">
    <source>
        <dbReference type="ARBA" id="ARBA00022630"/>
    </source>
</evidence>
<dbReference type="EMBL" id="JAERWK010000030">
    <property type="protein sequence ID" value="MBM9469579.1"/>
    <property type="molecule type" value="Genomic_DNA"/>
</dbReference>
<keyword evidence="9" id="KW-1185">Reference proteome</keyword>
<dbReference type="NCBIfam" id="TIGR03860">
    <property type="entry name" value="FMN_nitrolo"/>
    <property type="match status" value="1"/>
</dbReference>
<name>A0A938YGP5_9ACTN</name>
<feature type="binding site" evidence="6">
    <location>
        <position position="155"/>
    </location>
    <ligand>
        <name>FMN</name>
        <dbReference type="ChEBI" id="CHEBI:58210"/>
    </ligand>
</feature>
<keyword evidence="2 6" id="KW-0288">FMN</keyword>
<dbReference type="SUPFAM" id="SSF51679">
    <property type="entry name" value="Bacterial luciferase-like"/>
    <property type="match status" value="1"/>
</dbReference>
<comment type="caution">
    <text evidence="8">The sequence shown here is derived from an EMBL/GenBank/DDBJ whole genome shotgun (WGS) entry which is preliminary data.</text>
</comment>
<protein>
    <submittedName>
        <fullName evidence="8">NtaA/DmoA family FMN-dependent monooxygenase</fullName>
        <ecNumber evidence="8">1.14.-.-</ecNumber>
    </submittedName>
</protein>
<dbReference type="Pfam" id="PF00296">
    <property type="entry name" value="Bac_luciferase"/>
    <property type="match status" value="1"/>
</dbReference>
<keyword evidence="4 8" id="KW-0503">Monooxygenase</keyword>